<proteinExistence type="predicted"/>
<organism evidence="2 3">
    <name type="scientific">Aspergillus tubingensis</name>
    <dbReference type="NCBI Taxonomy" id="5068"/>
    <lineage>
        <taxon>Eukaryota</taxon>
        <taxon>Fungi</taxon>
        <taxon>Dikarya</taxon>
        <taxon>Ascomycota</taxon>
        <taxon>Pezizomycotina</taxon>
        <taxon>Eurotiomycetes</taxon>
        <taxon>Eurotiomycetidae</taxon>
        <taxon>Eurotiales</taxon>
        <taxon>Aspergillaceae</taxon>
        <taxon>Aspergillus</taxon>
        <taxon>Aspergillus subgen. Circumdati</taxon>
    </lineage>
</organism>
<sequence length="92" mass="10038">MAISTDNKPKRRKSAHQVLQRHVMQSGDSRRCKVRTATDESAAVGSHLPVCGVTEHSDRGAYKLQQSKPMTSNGERQAESVRPPSSLIPDVG</sequence>
<protein>
    <submittedName>
        <fullName evidence="2">Uncharacterized protein</fullName>
    </submittedName>
</protein>
<comment type="caution">
    <text evidence="2">The sequence shown here is derived from an EMBL/GenBank/DDBJ whole genome shotgun (WGS) entry which is preliminary data.</text>
</comment>
<feature type="region of interest" description="Disordered" evidence="1">
    <location>
        <begin position="1"/>
        <end position="32"/>
    </location>
</feature>
<name>A0A9W6AKC2_ASPTU</name>
<evidence type="ECO:0000313" key="3">
    <source>
        <dbReference type="Proteomes" id="UP001144157"/>
    </source>
</evidence>
<evidence type="ECO:0000256" key="1">
    <source>
        <dbReference type="SAM" id="MobiDB-lite"/>
    </source>
</evidence>
<accession>A0A9W6AKC2</accession>
<dbReference type="Proteomes" id="UP001144157">
    <property type="component" value="Unassembled WGS sequence"/>
</dbReference>
<evidence type="ECO:0000313" key="2">
    <source>
        <dbReference type="EMBL" id="GLA81065.1"/>
    </source>
</evidence>
<feature type="compositionally biased region" description="Polar residues" evidence="1">
    <location>
        <begin position="64"/>
        <end position="75"/>
    </location>
</feature>
<gene>
    <name evidence="2" type="ORF">AtubIFM56815_004698</name>
</gene>
<reference evidence="2" key="1">
    <citation type="submission" date="2022-07" db="EMBL/GenBank/DDBJ databases">
        <title>Taxonomy of Aspergillus series Nigri: significant species reduction supported by multi-species coalescent approaches.</title>
        <authorList>
            <person name="Bian C."/>
            <person name="Kusuya Y."/>
            <person name="Sklenar F."/>
            <person name="D'hooge E."/>
            <person name="Yaguchi T."/>
            <person name="Takahashi H."/>
            <person name="Hubka V."/>
        </authorList>
    </citation>
    <scope>NUCLEOTIDE SEQUENCE</scope>
    <source>
        <strain evidence="2">IFM 56815</strain>
    </source>
</reference>
<dbReference type="EMBL" id="BRPE01000002">
    <property type="protein sequence ID" value="GLA81065.1"/>
    <property type="molecule type" value="Genomic_DNA"/>
</dbReference>
<feature type="region of interest" description="Disordered" evidence="1">
    <location>
        <begin position="59"/>
        <end position="92"/>
    </location>
</feature>
<dbReference type="AlphaFoldDB" id="A0A9W6AKC2"/>